<reference evidence="4 5" key="1">
    <citation type="submission" date="2016-10" db="EMBL/GenBank/DDBJ databases">
        <authorList>
            <person name="de Groot N.N."/>
        </authorList>
    </citation>
    <scope>NUCLEOTIDE SEQUENCE [LARGE SCALE GENOMIC DNA]</scope>
    <source>
        <strain evidence="4 5">DSM 44637</strain>
    </source>
</reference>
<dbReference type="AlphaFoldDB" id="A0A1I5I5Q5"/>
<dbReference type="PANTHER" id="PTHR11487">
    <property type="entry name" value="THIOESTERASE"/>
    <property type="match status" value="1"/>
</dbReference>
<dbReference type="InterPro" id="IPR029058">
    <property type="entry name" value="AB_hydrolase_fold"/>
</dbReference>
<dbReference type="RefSeq" id="WP_093572936.1">
    <property type="nucleotide sequence ID" value="NZ_FOWC01000002.1"/>
</dbReference>
<dbReference type="Pfam" id="PF00975">
    <property type="entry name" value="Thioesterase"/>
    <property type="match status" value="1"/>
</dbReference>
<dbReference type="GO" id="GO:0008610">
    <property type="term" value="P:lipid biosynthetic process"/>
    <property type="evidence" value="ECO:0007669"/>
    <property type="project" value="TreeGrafter"/>
</dbReference>
<evidence type="ECO:0000256" key="1">
    <source>
        <dbReference type="ARBA" id="ARBA00007169"/>
    </source>
</evidence>
<evidence type="ECO:0000313" key="5">
    <source>
        <dbReference type="Proteomes" id="UP000199137"/>
    </source>
</evidence>
<protein>
    <submittedName>
        <fullName evidence="4">Surfactin synthase thioesterase subunit</fullName>
    </submittedName>
</protein>
<dbReference type="EMBL" id="FOWC01000002">
    <property type="protein sequence ID" value="SFO55892.1"/>
    <property type="molecule type" value="Genomic_DNA"/>
</dbReference>
<dbReference type="PANTHER" id="PTHR11487:SF0">
    <property type="entry name" value="S-ACYL FATTY ACID SYNTHASE THIOESTERASE, MEDIUM CHAIN"/>
    <property type="match status" value="1"/>
</dbReference>
<sequence length="271" mass="28807">MTALNEKSSRWLRRFHAADAAAVRLVCLPHAGGSATAYFPFSRAVAEGGLDADVIAVQYPGRQDRRDEPCFDELAAMAEVIADDLGPWIDRPVALFGHSMGATLGYEVACRLEARGTRPLGLFASACPAPSVPRPEDVHELGDDGLIAALKEISGTGSAVFGDDELLRMVLPAVRGDYTAVETYRHEPGLALDCPIQVLLGADDPVVDLAEAEAWRGHTNGSCAVKVLQGGHFYLNAQLADVLTTVAACLRDWRGEALASATPDLGRLTGE</sequence>
<feature type="domain" description="Thioesterase TesA-like" evidence="3">
    <location>
        <begin position="26"/>
        <end position="254"/>
    </location>
</feature>
<name>A0A1I5I5Q5_9PSEU</name>
<evidence type="ECO:0000256" key="2">
    <source>
        <dbReference type="ARBA" id="ARBA00022801"/>
    </source>
</evidence>
<dbReference type="SMART" id="SM00824">
    <property type="entry name" value="PKS_TE"/>
    <property type="match status" value="1"/>
</dbReference>
<evidence type="ECO:0000259" key="3">
    <source>
        <dbReference type="SMART" id="SM00824"/>
    </source>
</evidence>
<dbReference type="Gene3D" id="3.40.50.1820">
    <property type="entry name" value="alpha/beta hydrolase"/>
    <property type="match status" value="1"/>
</dbReference>
<accession>A0A1I5I5Q5</accession>
<dbReference type="Proteomes" id="UP000199137">
    <property type="component" value="Unassembled WGS sequence"/>
</dbReference>
<comment type="similarity">
    <text evidence="1">Belongs to the thioesterase family.</text>
</comment>
<gene>
    <name evidence="4" type="ORF">SAMN05421854_102286</name>
</gene>
<dbReference type="InterPro" id="IPR001031">
    <property type="entry name" value="Thioesterase"/>
</dbReference>
<keyword evidence="2" id="KW-0378">Hydrolase</keyword>
<proteinExistence type="inferred from homology"/>
<dbReference type="SUPFAM" id="SSF53474">
    <property type="entry name" value="alpha/beta-Hydrolases"/>
    <property type="match status" value="1"/>
</dbReference>
<dbReference type="STRING" id="112413.SAMN05421854_102286"/>
<evidence type="ECO:0000313" key="4">
    <source>
        <dbReference type="EMBL" id="SFO55892.1"/>
    </source>
</evidence>
<dbReference type="InterPro" id="IPR020802">
    <property type="entry name" value="TesA-like"/>
</dbReference>
<organism evidence="4 5">
    <name type="scientific">Amycolatopsis rubida</name>
    <dbReference type="NCBI Taxonomy" id="112413"/>
    <lineage>
        <taxon>Bacteria</taxon>
        <taxon>Bacillati</taxon>
        <taxon>Actinomycetota</taxon>
        <taxon>Actinomycetes</taxon>
        <taxon>Pseudonocardiales</taxon>
        <taxon>Pseudonocardiaceae</taxon>
        <taxon>Amycolatopsis</taxon>
    </lineage>
</organism>
<dbReference type="GO" id="GO:0016787">
    <property type="term" value="F:hydrolase activity"/>
    <property type="evidence" value="ECO:0007669"/>
    <property type="project" value="UniProtKB-KW"/>
</dbReference>
<dbReference type="InterPro" id="IPR012223">
    <property type="entry name" value="TEII"/>
</dbReference>
<dbReference type="OrthoDB" id="4169718at2"/>